<dbReference type="RefSeq" id="WP_101894274.1">
    <property type="nucleotide sequence ID" value="NZ_CP022684.1"/>
</dbReference>
<keyword evidence="1" id="KW-0812">Transmembrane</keyword>
<reference evidence="3" key="1">
    <citation type="submission" date="2017-08" db="EMBL/GenBank/DDBJ databases">
        <title>Direct submision.</title>
        <authorList>
            <person name="Kim S.-J."/>
            <person name="Rhee S.-K."/>
        </authorList>
    </citation>
    <scope>NUCLEOTIDE SEQUENCE [LARGE SCALE GENOMIC DNA]</scope>
    <source>
        <strain evidence="3">GI5</strain>
    </source>
</reference>
<protein>
    <submittedName>
        <fullName evidence="2">Uncharacterized protein</fullName>
    </submittedName>
</protein>
<sequence length="248" mass="27053">MSWDLICIKPHTHRPEGEEAYACLHKSIAQVEREGVNAVQYTVRVVPLPLLADQGGEKRLISMEEALFKAVADLNEKKVMFDIGGADAALPTLLRGGGLGSLAISELVLWAQKHYSEFGVVSGRISSTILNYSNGEANAIRSLKNLGFNVTRSPKGGLQFLADQVSQLRTHVNTSKVETATPALWYSNLMQDNLNVSRQVKTQVDEISNLKEQLYQSTEQKRSSAPFMSGLFMGLVAGAALAGMLFSL</sequence>
<dbReference type="EMBL" id="CP022684">
    <property type="protein sequence ID" value="AUM12892.1"/>
    <property type="molecule type" value="Genomic_DNA"/>
</dbReference>
<dbReference type="KEGG" id="kak:Kalk_10870"/>
<keyword evidence="3" id="KW-1185">Reference proteome</keyword>
<keyword evidence="1" id="KW-0472">Membrane</keyword>
<evidence type="ECO:0000256" key="1">
    <source>
        <dbReference type="SAM" id="Phobius"/>
    </source>
</evidence>
<organism evidence="2 3">
    <name type="scientific">Ketobacter alkanivorans</name>
    <dbReference type="NCBI Taxonomy" id="1917421"/>
    <lineage>
        <taxon>Bacteria</taxon>
        <taxon>Pseudomonadati</taxon>
        <taxon>Pseudomonadota</taxon>
        <taxon>Gammaproteobacteria</taxon>
        <taxon>Pseudomonadales</taxon>
        <taxon>Ketobacteraceae</taxon>
        <taxon>Ketobacter</taxon>
    </lineage>
</organism>
<gene>
    <name evidence="2" type="ORF">Kalk_10870</name>
</gene>
<dbReference type="AlphaFoldDB" id="A0A2K9LKU1"/>
<dbReference type="Proteomes" id="UP000235116">
    <property type="component" value="Chromosome"/>
</dbReference>
<accession>A0A2K9LKU1</accession>
<evidence type="ECO:0000313" key="3">
    <source>
        <dbReference type="Proteomes" id="UP000235116"/>
    </source>
</evidence>
<proteinExistence type="predicted"/>
<keyword evidence="1" id="KW-1133">Transmembrane helix</keyword>
<name>A0A2K9LKU1_9GAMM</name>
<evidence type="ECO:0000313" key="2">
    <source>
        <dbReference type="EMBL" id="AUM12892.1"/>
    </source>
</evidence>
<feature type="transmembrane region" description="Helical" evidence="1">
    <location>
        <begin position="227"/>
        <end position="246"/>
    </location>
</feature>